<dbReference type="AlphaFoldDB" id="A0A382VZ27"/>
<proteinExistence type="predicted"/>
<feature type="domain" description="CzcB-like barrel-sandwich hybrid" evidence="1">
    <location>
        <begin position="56"/>
        <end position="195"/>
    </location>
</feature>
<dbReference type="GO" id="GO:1990281">
    <property type="term" value="C:efflux pump complex"/>
    <property type="evidence" value="ECO:0007669"/>
    <property type="project" value="TreeGrafter"/>
</dbReference>
<dbReference type="GO" id="GO:0015562">
    <property type="term" value="F:efflux transmembrane transporter activity"/>
    <property type="evidence" value="ECO:0007669"/>
    <property type="project" value="TreeGrafter"/>
</dbReference>
<sequence length="196" mass="20718">MIAVTALAVGAMLAPSSAPPALAQQTAAVDVDEVRVEPLSQTVPVIGRLVARQSGVVAARIGGPVADMQVSVGDRVKKGDILGVLDTARLQRQRALLAADVAETMAQINLAESLLALRRQELARLDGLKNSAAFSKGRHEDTRQQVVVEQSSVGVAMARKERAEANLALAEIDLYYAEVRAPYDGVVTLEHTETGS</sequence>
<dbReference type="EMBL" id="UINC01155659">
    <property type="protein sequence ID" value="SVD51640.1"/>
    <property type="molecule type" value="Genomic_DNA"/>
</dbReference>
<dbReference type="Pfam" id="PF25973">
    <property type="entry name" value="BSH_CzcB"/>
    <property type="match status" value="1"/>
</dbReference>
<dbReference type="InterPro" id="IPR058647">
    <property type="entry name" value="BSH_CzcB-like"/>
</dbReference>
<organism evidence="2">
    <name type="scientific">marine metagenome</name>
    <dbReference type="NCBI Taxonomy" id="408172"/>
    <lineage>
        <taxon>unclassified sequences</taxon>
        <taxon>metagenomes</taxon>
        <taxon>ecological metagenomes</taxon>
    </lineage>
</organism>
<evidence type="ECO:0000259" key="1">
    <source>
        <dbReference type="Pfam" id="PF25973"/>
    </source>
</evidence>
<dbReference type="Gene3D" id="1.10.287.470">
    <property type="entry name" value="Helix hairpin bin"/>
    <property type="match status" value="1"/>
</dbReference>
<dbReference type="PANTHER" id="PTHR30469:SF15">
    <property type="entry name" value="HLYD FAMILY OF SECRETION PROTEINS"/>
    <property type="match status" value="1"/>
</dbReference>
<reference evidence="2" key="1">
    <citation type="submission" date="2018-05" db="EMBL/GenBank/DDBJ databases">
        <authorList>
            <person name="Lanie J.A."/>
            <person name="Ng W.-L."/>
            <person name="Kazmierczak K.M."/>
            <person name="Andrzejewski T.M."/>
            <person name="Davidsen T.M."/>
            <person name="Wayne K.J."/>
            <person name="Tettelin H."/>
            <person name="Glass J.I."/>
            <person name="Rusch D."/>
            <person name="Podicherti R."/>
            <person name="Tsui H.-C.T."/>
            <person name="Winkler M.E."/>
        </authorList>
    </citation>
    <scope>NUCLEOTIDE SEQUENCE</scope>
</reference>
<dbReference type="Gene3D" id="2.40.50.100">
    <property type="match status" value="1"/>
</dbReference>
<protein>
    <recommendedName>
        <fullName evidence="1">CzcB-like barrel-sandwich hybrid domain-containing protein</fullName>
    </recommendedName>
</protein>
<gene>
    <name evidence="2" type="ORF">METZ01_LOCUS404494</name>
</gene>
<feature type="non-terminal residue" evidence="2">
    <location>
        <position position="196"/>
    </location>
</feature>
<dbReference type="PANTHER" id="PTHR30469">
    <property type="entry name" value="MULTIDRUG RESISTANCE PROTEIN MDTA"/>
    <property type="match status" value="1"/>
</dbReference>
<dbReference type="SUPFAM" id="SSF111369">
    <property type="entry name" value="HlyD-like secretion proteins"/>
    <property type="match status" value="1"/>
</dbReference>
<accession>A0A382VZ27</accession>
<evidence type="ECO:0000313" key="2">
    <source>
        <dbReference type="EMBL" id="SVD51640.1"/>
    </source>
</evidence>
<name>A0A382VZ27_9ZZZZ</name>